<proteinExistence type="predicted"/>
<reference evidence="2" key="1">
    <citation type="submission" date="2019-03" db="EMBL/GenBank/DDBJ databases">
        <title>WGS assembly of Setaria viridis.</title>
        <authorList>
            <person name="Huang P."/>
            <person name="Jenkins J."/>
            <person name="Grimwood J."/>
            <person name="Barry K."/>
            <person name="Healey A."/>
            <person name="Mamidi S."/>
            <person name="Sreedasyam A."/>
            <person name="Shu S."/>
            <person name="Feldman M."/>
            <person name="Wu J."/>
            <person name="Yu Y."/>
            <person name="Chen C."/>
            <person name="Johnson J."/>
            <person name="Rokhsar D."/>
            <person name="Baxter I."/>
            <person name="Schmutz J."/>
            <person name="Brutnell T."/>
            <person name="Kellogg E."/>
        </authorList>
    </citation>
    <scope>NUCLEOTIDE SEQUENCE [LARGE SCALE GENOMIC DNA]</scope>
</reference>
<dbReference type="AlphaFoldDB" id="A0A4U6VLR9"/>
<feature type="region of interest" description="Disordered" evidence="1">
    <location>
        <begin position="31"/>
        <end position="53"/>
    </location>
</feature>
<feature type="region of interest" description="Disordered" evidence="1">
    <location>
        <begin position="97"/>
        <end position="125"/>
    </location>
</feature>
<protein>
    <submittedName>
        <fullName evidence="2">Uncharacterized protein</fullName>
    </submittedName>
</protein>
<dbReference type="EMBL" id="CM016554">
    <property type="protein sequence ID" value="TKW29584.1"/>
    <property type="molecule type" value="Genomic_DNA"/>
</dbReference>
<feature type="compositionally biased region" description="Basic residues" evidence="1">
    <location>
        <begin position="225"/>
        <end position="234"/>
    </location>
</feature>
<accession>A0A4U6VLR9</accession>
<dbReference type="Proteomes" id="UP000298652">
    <property type="component" value="Chromosome 3"/>
</dbReference>
<evidence type="ECO:0000313" key="3">
    <source>
        <dbReference type="Proteomes" id="UP000298652"/>
    </source>
</evidence>
<dbReference type="Gramene" id="TKW29584">
    <property type="protein sequence ID" value="TKW29584"/>
    <property type="gene ID" value="SEVIR_3G405266v2"/>
</dbReference>
<evidence type="ECO:0000256" key="1">
    <source>
        <dbReference type="SAM" id="MobiDB-lite"/>
    </source>
</evidence>
<gene>
    <name evidence="2" type="ORF">SEVIR_3G405266v2</name>
</gene>
<keyword evidence="3" id="KW-1185">Reference proteome</keyword>
<name>A0A4U6VLR9_SETVI</name>
<sequence length="240" mass="24609">MSSSPEARAAAMNAAAGLQLLACWPWQGGCAGSRQPRPPHAVASARRSSDAGTKVVPHAVAGVIVLASSCGAPPISPAAGLGEEPLSSCGCPDPCEGRADSVGRSPDLAGPDLVGETRPDMSRRRRAGIVEAARGRSGRGQAAPGAACTWARGGRLADLRRGGGPPGRGKKRPRVVAVVRGGAVRVQEAGRLQRPRQRRPGEARWLYVTVPARGGCSSGSGGGARLRRRMRPVRARSACG</sequence>
<feature type="region of interest" description="Disordered" evidence="1">
    <location>
        <begin position="216"/>
        <end position="240"/>
    </location>
</feature>
<evidence type="ECO:0000313" key="2">
    <source>
        <dbReference type="EMBL" id="TKW29584.1"/>
    </source>
</evidence>
<organism evidence="2 3">
    <name type="scientific">Setaria viridis</name>
    <name type="common">Green bristlegrass</name>
    <name type="synonym">Setaria italica subsp. viridis</name>
    <dbReference type="NCBI Taxonomy" id="4556"/>
    <lineage>
        <taxon>Eukaryota</taxon>
        <taxon>Viridiplantae</taxon>
        <taxon>Streptophyta</taxon>
        <taxon>Embryophyta</taxon>
        <taxon>Tracheophyta</taxon>
        <taxon>Spermatophyta</taxon>
        <taxon>Magnoliopsida</taxon>
        <taxon>Liliopsida</taxon>
        <taxon>Poales</taxon>
        <taxon>Poaceae</taxon>
        <taxon>PACMAD clade</taxon>
        <taxon>Panicoideae</taxon>
        <taxon>Panicodae</taxon>
        <taxon>Paniceae</taxon>
        <taxon>Cenchrinae</taxon>
        <taxon>Setaria</taxon>
    </lineage>
</organism>